<keyword evidence="1" id="KW-0175">Coiled coil</keyword>
<dbReference type="Proteomes" id="UP000248214">
    <property type="component" value="Unassembled WGS sequence"/>
</dbReference>
<keyword evidence="2" id="KW-1133">Transmembrane helix</keyword>
<feature type="coiled-coil region" evidence="1">
    <location>
        <begin position="198"/>
        <end position="225"/>
    </location>
</feature>
<evidence type="ECO:0000313" key="5">
    <source>
        <dbReference type="EMBL" id="PYZ93307.1"/>
    </source>
</evidence>
<protein>
    <recommendedName>
        <fullName evidence="4">DUF4349 domain-containing protein</fullName>
    </recommendedName>
</protein>
<dbReference type="AlphaFoldDB" id="A0A323TIC9"/>
<evidence type="ECO:0000256" key="3">
    <source>
        <dbReference type="SAM" id="SignalP"/>
    </source>
</evidence>
<reference evidence="5 6" key="1">
    <citation type="submission" date="2017-10" db="EMBL/GenBank/DDBJ databases">
        <title>Bacillus sp. nov., a halophilic bacterium isolated from a Keqin Lake.</title>
        <authorList>
            <person name="Wang H."/>
        </authorList>
    </citation>
    <scope>NUCLEOTIDE SEQUENCE [LARGE SCALE GENOMIC DNA]</scope>
    <source>
        <strain evidence="5 6">KQ-12</strain>
    </source>
</reference>
<feature type="signal peptide" evidence="3">
    <location>
        <begin position="1"/>
        <end position="28"/>
    </location>
</feature>
<dbReference type="PROSITE" id="PS51257">
    <property type="entry name" value="PROKAR_LIPOPROTEIN"/>
    <property type="match status" value="1"/>
</dbReference>
<dbReference type="EMBL" id="PDOD01000002">
    <property type="protein sequence ID" value="PYZ93307.1"/>
    <property type="molecule type" value="Genomic_DNA"/>
</dbReference>
<organism evidence="5 6">
    <name type="scientific">Salipaludibacillus keqinensis</name>
    <dbReference type="NCBI Taxonomy" id="2045207"/>
    <lineage>
        <taxon>Bacteria</taxon>
        <taxon>Bacillati</taxon>
        <taxon>Bacillota</taxon>
        <taxon>Bacilli</taxon>
        <taxon>Bacillales</taxon>
        <taxon>Bacillaceae</taxon>
    </lineage>
</organism>
<comment type="caution">
    <text evidence="5">The sequence shown here is derived from an EMBL/GenBank/DDBJ whole genome shotgun (WGS) entry which is preliminary data.</text>
</comment>
<name>A0A323TIC9_9BACI</name>
<keyword evidence="2" id="KW-0472">Membrane</keyword>
<gene>
    <name evidence="5" type="ORF">CR194_08925</name>
</gene>
<evidence type="ECO:0000256" key="1">
    <source>
        <dbReference type="SAM" id="Coils"/>
    </source>
</evidence>
<dbReference type="Pfam" id="PF14257">
    <property type="entry name" value="DUF4349"/>
    <property type="match status" value="1"/>
</dbReference>
<sequence>MRLILKKRTFAKLSLLLFLSLFTLFACSNQSEDNSSPEMMDASNNSNDAGFTEAEEYDDADMDVTREEEGTDADPSSTTQMVIYNGDVTIEVNDYDQAQSRIQDEVDRLGGFTVESSMYQEGEDEQRRATLVVRVPQEHFHSFLHELESTSSKVLNKSTYGQDVTEEFVDLQSRLSSKEIVEERLLAFLEEAENTEDLLEISRDLGEVQQEIERVKGRMDYLENHVALSTVTIQIYERAVNVPGIQDRESLNTMQHAQSLFMDTINVLITMFSRLFVFLVGLSPVILPIAIAGIVIYFVQKRRRGERKVNESTSKEQEKKD</sequence>
<evidence type="ECO:0000259" key="4">
    <source>
        <dbReference type="Pfam" id="PF14257"/>
    </source>
</evidence>
<dbReference type="InterPro" id="IPR025645">
    <property type="entry name" value="DUF4349"/>
</dbReference>
<keyword evidence="6" id="KW-1185">Reference proteome</keyword>
<accession>A0A323TIC9</accession>
<feature type="domain" description="DUF4349" evidence="4">
    <location>
        <begin position="80"/>
        <end position="296"/>
    </location>
</feature>
<feature type="chain" id="PRO_5038459077" description="DUF4349 domain-containing protein" evidence="3">
    <location>
        <begin position="29"/>
        <end position="321"/>
    </location>
</feature>
<keyword evidence="3" id="KW-0732">Signal</keyword>
<evidence type="ECO:0000313" key="6">
    <source>
        <dbReference type="Proteomes" id="UP000248214"/>
    </source>
</evidence>
<feature type="transmembrane region" description="Helical" evidence="2">
    <location>
        <begin position="275"/>
        <end position="299"/>
    </location>
</feature>
<evidence type="ECO:0000256" key="2">
    <source>
        <dbReference type="SAM" id="Phobius"/>
    </source>
</evidence>
<proteinExistence type="predicted"/>
<keyword evidence="2" id="KW-0812">Transmembrane</keyword>